<accession>A0AA37IVU1</accession>
<dbReference type="GO" id="GO:0042256">
    <property type="term" value="P:cytosolic ribosome assembly"/>
    <property type="evidence" value="ECO:0007669"/>
    <property type="project" value="UniProtKB-UniRule"/>
</dbReference>
<proteinExistence type="inferred from homology"/>
<sequence>MEKQIDSKTLAIEIAKILDGKKAQDVRVLKVEDLTVLTDYFVIASGTSTTQVAALADEVDYQLSQRGIKPYNTEGFDSKNWVLLDYSSVIVHVFVPNTRTYYDLEHLWADGEPVDISAYLKPEEGAAE</sequence>
<dbReference type="SUPFAM" id="SSF81301">
    <property type="entry name" value="Nucleotidyltransferase"/>
    <property type="match status" value="1"/>
</dbReference>
<dbReference type="Proteomes" id="UP001055185">
    <property type="component" value="Unassembled WGS sequence"/>
</dbReference>
<dbReference type="NCBIfam" id="TIGR00090">
    <property type="entry name" value="rsfS_iojap_ybeB"/>
    <property type="match status" value="1"/>
</dbReference>
<comment type="similarity">
    <text evidence="1 2">Belongs to the Iojap/RsfS family.</text>
</comment>
<dbReference type="PANTHER" id="PTHR21043:SF0">
    <property type="entry name" value="MITOCHONDRIAL ASSEMBLY OF RIBOSOMAL LARGE SUBUNIT PROTEIN 1"/>
    <property type="match status" value="1"/>
</dbReference>
<dbReference type="GO" id="GO:0005737">
    <property type="term" value="C:cytoplasm"/>
    <property type="evidence" value="ECO:0007669"/>
    <property type="project" value="UniProtKB-SubCell"/>
</dbReference>
<evidence type="ECO:0000256" key="1">
    <source>
        <dbReference type="ARBA" id="ARBA00010574"/>
    </source>
</evidence>
<gene>
    <name evidence="2 3" type="primary">rsfS</name>
    <name evidence="3" type="ORF">JCM17207_01440</name>
</gene>
<comment type="caution">
    <text evidence="3">The sequence shown here is derived from an EMBL/GenBank/DDBJ whole genome shotgun (WGS) entry which is preliminary data.</text>
</comment>
<dbReference type="HAMAP" id="MF_01477">
    <property type="entry name" value="Iojap_RsfS"/>
    <property type="match status" value="1"/>
</dbReference>
<comment type="subunit">
    <text evidence="2">Interacts with ribosomal protein uL14 (rplN).</text>
</comment>
<dbReference type="PANTHER" id="PTHR21043">
    <property type="entry name" value="IOJAP SUPERFAMILY ORTHOLOG"/>
    <property type="match status" value="1"/>
</dbReference>
<dbReference type="InterPro" id="IPR043519">
    <property type="entry name" value="NT_sf"/>
</dbReference>
<comment type="function">
    <text evidence="2">Functions as a ribosomal silencing factor. Interacts with ribosomal protein uL14 (rplN), blocking formation of intersubunit bridge B8. Prevents association of the 30S and 50S ribosomal subunits and the formation of functional ribosomes, thus repressing translation.</text>
</comment>
<dbReference type="EMBL" id="BQKV01000007">
    <property type="protein sequence ID" value="GJN63519.1"/>
    <property type="molecule type" value="Genomic_DNA"/>
</dbReference>
<dbReference type="GO" id="GO:0043023">
    <property type="term" value="F:ribosomal large subunit binding"/>
    <property type="evidence" value="ECO:0007669"/>
    <property type="project" value="TreeGrafter"/>
</dbReference>
<dbReference type="GO" id="GO:0090071">
    <property type="term" value="P:negative regulation of ribosome biogenesis"/>
    <property type="evidence" value="ECO:0007669"/>
    <property type="project" value="UniProtKB-UniRule"/>
</dbReference>
<reference evidence="3" key="1">
    <citation type="journal article" date="2022" name="Int. J. Syst. Evol. Microbiol.">
        <title>Genome-based, phenotypic and chemotaxonomic classification of Faecalibacterium strains: proposal of three novel species Faecalibacterium duncaniae sp. nov., Faecalibacterium hattorii sp. nov. and Faecalibacterium gallinarum sp. nov. .</title>
        <authorList>
            <person name="Sakamoto M."/>
            <person name="Sakurai N."/>
            <person name="Tanno H."/>
            <person name="Iino T."/>
            <person name="Ohkuma M."/>
            <person name="Endo A."/>
        </authorList>
    </citation>
    <scope>NUCLEOTIDE SEQUENCE</scope>
    <source>
        <strain evidence="3">JCM 17207</strain>
    </source>
</reference>
<dbReference type="RefSeq" id="WP_238315544.1">
    <property type="nucleotide sequence ID" value="NZ_BQKV01000007.1"/>
</dbReference>
<keyword evidence="2" id="KW-0810">Translation regulation</keyword>
<evidence type="ECO:0000313" key="4">
    <source>
        <dbReference type="Proteomes" id="UP001055185"/>
    </source>
</evidence>
<dbReference type="Gene3D" id="3.30.460.10">
    <property type="entry name" value="Beta Polymerase, domain 2"/>
    <property type="match status" value="1"/>
</dbReference>
<organism evidence="3 4">
    <name type="scientific">Faecalibacterium gallinarum</name>
    <dbReference type="NCBI Taxonomy" id="2903556"/>
    <lineage>
        <taxon>Bacteria</taxon>
        <taxon>Bacillati</taxon>
        <taxon>Bacillota</taxon>
        <taxon>Clostridia</taxon>
        <taxon>Eubacteriales</taxon>
        <taxon>Oscillospiraceae</taxon>
        <taxon>Faecalibacterium</taxon>
    </lineage>
</organism>
<dbReference type="AlphaFoldDB" id="A0AA37IVU1"/>
<evidence type="ECO:0000313" key="3">
    <source>
        <dbReference type="EMBL" id="GJN63519.1"/>
    </source>
</evidence>
<dbReference type="GO" id="GO:0017148">
    <property type="term" value="P:negative regulation of translation"/>
    <property type="evidence" value="ECO:0007669"/>
    <property type="project" value="UniProtKB-UniRule"/>
</dbReference>
<evidence type="ECO:0000256" key="2">
    <source>
        <dbReference type="HAMAP-Rule" id="MF_01477"/>
    </source>
</evidence>
<keyword evidence="2" id="KW-0963">Cytoplasm</keyword>
<keyword evidence="4" id="KW-1185">Reference proteome</keyword>
<keyword evidence="2" id="KW-0678">Repressor</keyword>
<name>A0AA37IVU1_9FIRM</name>
<dbReference type="Pfam" id="PF02410">
    <property type="entry name" value="RsfS"/>
    <property type="match status" value="1"/>
</dbReference>
<protein>
    <recommendedName>
        <fullName evidence="2">Ribosomal silencing factor RsfS</fullName>
    </recommendedName>
</protein>
<dbReference type="InterPro" id="IPR004394">
    <property type="entry name" value="Iojap/RsfS/C7orf30"/>
</dbReference>
<comment type="subcellular location">
    <subcellularLocation>
        <location evidence="2">Cytoplasm</location>
    </subcellularLocation>
</comment>